<dbReference type="GO" id="GO:0030544">
    <property type="term" value="F:Hsp70 protein binding"/>
    <property type="evidence" value="ECO:0007669"/>
    <property type="project" value="InterPro"/>
</dbReference>
<reference evidence="7 8" key="1">
    <citation type="journal article" date="2016" name="Sci. Rep.">
        <title>The Dendrobium catenatum Lindl. genome sequence provides insights into polysaccharide synthase, floral development and adaptive evolution.</title>
        <authorList>
            <person name="Zhang G.Q."/>
            <person name="Xu Q."/>
            <person name="Bian C."/>
            <person name="Tsai W.C."/>
            <person name="Yeh C.M."/>
            <person name="Liu K.W."/>
            <person name="Yoshida K."/>
            <person name="Zhang L.S."/>
            <person name="Chang S.B."/>
            <person name="Chen F."/>
            <person name="Shi Y."/>
            <person name="Su Y.Y."/>
            <person name="Zhang Y.Q."/>
            <person name="Chen L.J."/>
            <person name="Yin Y."/>
            <person name="Lin M."/>
            <person name="Huang H."/>
            <person name="Deng H."/>
            <person name="Wang Z.W."/>
            <person name="Zhu S.L."/>
            <person name="Zhao X."/>
            <person name="Deng C."/>
            <person name="Niu S.C."/>
            <person name="Huang J."/>
            <person name="Wang M."/>
            <person name="Liu G.H."/>
            <person name="Yang H.J."/>
            <person name="Xiao X.J."/>
            <person name="Hsiao Y.Y."/>
            <person name="Wu W.L."/>
            <person name="Chen Y.Y."/>
            <person name="Mitsuda N."/>
            <person name="Ohme-Takagi M."/>
            <person name="Luo Y.B."/>
            <person name="Van de Peer Y."/>
            <person name="Liu Z.J."/>
        </authorList>
    </citation>
    <scope>NUCLEOTIDE SEQUENCE [LARGE SCALE GENOMIC DNA]</scope>
    <source>
        <tissue evidence="7">The whole plant</tissue>
    </source>
</reference>
<dbReference type="Gene3D" id="2.60.260.20">
    <property type="entry name" value="Urease metallochaperone UreE, N-terminal domain"/>
    <property type="match status" value="1"/>
</dbReference>
<feature type="region of interest" description="Disordered" evidence="5">
    <location>
        <begin position="235"/>
        <end position="348"/>
    </location>
</feature>
<dbReference type="SUPFAM" id="SSF49493">
    <property type="entry name" value="HSP40/DnaJ peptide-binding domain"/>
    <property type="match status" value="1"/>
</dbReference>
<dbReference type="AlphaFoldDB" id="A0A2I0VPN2"/>
<keyword evidence="3" id="KW-0863">Zinc-finger</keyword>
<feature type="region of interest" description="Disordered" evidence="5">
    <location>
        <begin position="70"/>
        <end position="103"/>
    </location>
</feature>
<dbReference type="InterPro" id="IPR002939">
    <property type="entry name" value="DnaJ_C"/>
</dbReference>
<dbReference type="GO" id="GO:0008270">
    <property type="term" value="F:zinc ion binding"/>
    <property type="evidence" value="ECO:0007669"/>
    <property type="project" value="UniProtKB-KW"/>
</dbReference>
<feature type="domain" description="Chaperone DnaJ C-terminal" evidence="6">
    <location>
        <begin position="377"/>
        <end position="488"/>
    </location>
</feature>
<dbReference type="EMBL" id="KZ503345">
    <property type="protein sequence ID" value="PKU65369.1"/>
    <property type="molecule type" value="Genomic_DNA"/>
</dbReference>
<keyword evidence="8" id="KW-1185">Reference proteome</keyword>
<dbReference type="Proteomes" id="UP000233837">
    <property type="component" value="Unassembled WGS sequence"/>
</dbReference>
<sequence>MDCRRRSAVDDDRSRKTRLAVDYDRRQGRWAVDDARSRIAFYQAQSKESLDQVDRNLDRIRKNLRAIRKMRMSSATIPRHSSSSISSSASRRRHPSRHTSTAVDDYAPLELPLTWRDPPPEYPPLELPLRWRDPPPVRAVRNQPEGVFSEPPPLKHAKSRSDLLARPIPCVGAYSDFTFDSFRPLVHVQHSVDSHGRIKDNLAISTEKNVHDDRDMEVEEAAATVVNDSASAQLTGPLLSPFNPSATHPQLPPARTEPHLSSRDFAPPTLLSPSDPTASDDANMEDGIATHPPLPPAQTKPHLSSRDFAPPTLLSLSDPTASDDANMEDGFAPLPATGTPAGELPNSVDILQSEPQPAILQRDSDADHEDLPRLSLDSDKITFPGETDEAPDCVTCDIVFVLQQKDHSKFKIKGDDHVVEHTLSLTEALCGFPFVLTHLDGRQLLIKSNPGDVVKSDQFTAINDEGMPMYQKSFMQGKLYIHFSVDLPDSLTSKQCKALEGIFPLRTPLQLTAMELDEYKETTLYNVDIENIFTAGVQRSGKNFTVKVYLVECSQTVRRNVTEGSNTKFVELEIPMASRVFCASSVRPSISCGDSLGIKRAYLDRPGRSPDRPRTIRPNWIILDGSQNYFPASQLIVPGRSQIVLDDPGADSDITHSRASSSGPVEVWASVGGLVEHRGLSGGPEEVRASCGGPAEQRRQTIFRQR</sequence>
<organism evidence="7 8">
    <name type="scientific">Dendrobium catenatum</name>
    <dbReference type="NCBI Taxonomy" id="906689"/>
    <lineage>
        <taxon>Eukaryota</taxon>
        <taxon>Viridiplantae</taxon>
        <taxon>Streptophyta</taxon>
        <taxon>Embryophyta</taxon>
        <taxon>Tracheophyta</taxon>
        <taxon>Spermatophyta</taxon>
        <taxon>Magnoliopsida</taxon>
        <taxon>Liliopsida</taxon>
        <taxon>Asparagales</taxon>
        <taxon>Orchidaceae</taxon>
        <taxon>Epidendroideae</taxon>
        <taxon>Malaxideae</taxon>
        <taxon>Dendrobiinae</taxon>
        <taxon>Dendrobium</taxon>
    </lineage>
</organism>
<feature type="compositionally biased region" description="Basic and acidic residues" evidence="5">
    <location>
        <begin position="362"/>
        <end position="380"/>
    </location>
</feature>
<dbReference type="Pfam" id="PF01556">
    <property type="entry name" value="DnaJ_C"/>
    <property type="match status" value="1"/>
</dbReference>
<reference evidence="7 8" key="2">
    <citation type="journal article" date="2017" name="Nature">
        <title>The Apostasia genome and the evolution of orchids.</title>
        <authorList>
            <person name="Zhang G.Q."/>
            <person name="Liu K.W."/>
            <person name="Li Z."/>
            <person name="Lohaus R."/>
            <person name="Hsiao Y.Y."/>
            <person name="Niu S.C."/>
            <person name="Wang J.Y."/>
            <person name="Lin Y.C."/>
            <person name="Xu Q."/>
            <person name="Chen L.J."/>
            <person name="Yoshida K."/>
            <person name="Fujiwara S."/>
            <person name="Wang Z.W."/>
            <person name="Zhang Y.Q."/>
            <person name="Mitsuda N."/>
            <person name="Wang M."/>
            <person name="Liu G.H."/>
            <person name="Pecoraro L."/>
            <person name="Huang H.X."/>
            <person name="Xiao X.J."/>
            <person name="Lin M."/>
            <person name="Wu X.Y."/>
            <person name="Wu W.L."/>
            <person name="Chen Y.Y."/>
            <person name="Chang S.B."/>
            <person name="Sakamoto S."/>
            <person name="Ohme-Takagi M."/>
            <person name="Yagi M."/>
            <person name="Zeng S.J."/>
            <person name="Shen C.Y."/>
            <person name="Yeh C.M."/>
            <person name="Luo Y.B."/>
            <person name="Tsai W.C."/>
            <person name="Van de Peer Y."/>
            <person name="Liu Z.J."/>
        </authorList>
    </citation>
    <scope>NUCLEOTIDE SEQUENCE [LARGE SCALE GENOMIC DNA]</scope>
    <source>
        <tissue evidence="7">The whole plant</tissue>
    </source>
</reference>
<dbReference type="InterPro" id="IPR044713">
    <property type="entry name" value="DNJA1/2-like"/>
</dbReference>
<keyword evidence="1" id="KW-0479">Metal-binding</keyword>
<name>A0A2I0VPN2_9ASPA</name>
<evidence type="ECO:0000256" key="1">
    <source>
        <dbReference type="ARBA" id="ARBA00022723"/>
    </source>
</evidence>
<feature type="region of interest" description="Disordered" evidence="5">
    <location>
        <begin position="362"/>
        <end position="383"/>
    </location>
</feature>
<dbReference type="STRING" id="906689.A0A2I0VPN2"/>
<accession>A0A2I0VPN2</accession>
<dbReference type="CDD" id="cd10747">
    <property type="entry name" value="DnaJ_C"/>
    <property type="match status" value="1"/>
</dbReference>
<dbReference type="FunFam" id="2.60.260.20:FF:000003">
    <property type="entry name" value="DnaJ subfamily A member 2"/>
    <property type="match status" value="1"/>
</dbReference>
<keyword evidence="4" id="KW-0862">Zinc</keyword>
<dbReference type="GO" id="GO:0006457">
    <property type="term" value="P:protein folding"/>
    <property type="evidence" value="ECO:0007669"/>
    <property type="project" value="InterPro"/>
</dbReference>
<gene>
    <name evidence="7" type="primary">DNAJ1</name>
    <name evidence="7" type="ORF">MA16_Dca026777</name>
</gene>
<dbReference type="PANTHER" id="PTHR43888">
    <property type="entry name" value="DNAJ-LIKE-2, ISOFORM A-RELATED"/>
    <property type="match status" value="1"/>
</dbReference>
<feature type="region of interest" description="Disordered" evidence="5">
    <location>
        <begin position="682"/>
        <end position="706"/>
    </location>
</feature>
<evidence type="ECO:0000256" key="4">
    <source>
        <dbReference type="ARBA" id="ARBA00022833"/>
    </source>
</evidence>
<evidence type="ECO:0000313" key="7">
    <source>
        <dbReference type="EMBL" id="PKU65369.1"/>
    </source>
</evidence>
<dbReference type="GO" id="GO:0051082">
    <property type="term" value="F:unfolded protein binding"/>
    <property type="evidence" value="ECO:0007669"/>
    <property type="project" value="InterPro"/>
</dbReference>
<keyword evidence="2" id="KW-0677">Repeat</keyword>
<feature type="compositionally biased region" description="Low complexity" evidence="5">
    <location>
        <begin position="73"/>
        <end position="89"/>
    </location>
</feature>
<evidence type="ECO:0000259" key="6">
    <source>
        <dbReference type="Pfam" id="PF01556"/>
    </source>
</evidence>
<evidence type="ECO:0000313" key="8">
    <source>
        <dbReference type="Proteomes" id="UP000233837"/>
    </source>
</evidence>
<evidence type="ECO:0000256" key="3">
    <source>
        <dbReference type="ARBA" id="ARBA00022771"/>
    </source>
</evidence>
<protein>
    <submittedName>
        <fullName evidence="7">DnaJ protein like</fullName>
    </submittedName>
</protein>
<evidence type="ECO:0000256" key="2">
    <source>
        <dbReference type="ARBA" id="ARBA00022737"/>
    </source>
</evidence>
<dbReference type="InterPro" id="IPR008971">
    <property type="entry name" value="HSP40/DnaJ_pept-bd"/>
</dbReference>
<proteinExistence type="predicted"/>
<evidence type="ECO:0000256" key="5">
    <source>
        <dbReference type="SAM" id="MobiDB-lite"/>
    </source>
</evidence>